<evidence type="ECO:0000313" key="2">
    <source>
        <dbReference type="WBParaSite" id="ACRNAN_scaffold365.g14878.t1"/>
    </source>
</evidence>
<keyword evidence="1" id="KW-1185">Reference proteome</keyword>
<dbReference type="WBParaSite" id="ACRNAN_scaffold365.g14878.t1">
    <property type="protein sequence ID" value="ACRNAN_scaffold365.g14878.t1"/>
    <property type="gene ID" value="ACRNAN_scaffold365.g14878"/>
</dbReference>
<organism evidence="1 2">
    <name type="scientific">Acrobeloides nanus</name>
    <dbReference type="NCBI Taxonomy" id="290746"/>
    <lineage>
        <taxon>Eukaryota</taxon>
        <taxon>Metazoa</taxon>
        <taxon>Ecdysozoa</taxon>
        <taxon>Nematoda</taxon>
        <taxon>Chromadorea</taxon>
        <taxon>Rhabditida</taxon>
        <taxon>Tylenchina</taxon>
        <taxon>Cephalobomorpha</taxon>
        <taxon>Cephaloboidea</taxon>
        <taxon>Cephalobidae</taxon>
        <taxon>Acrobeloides</taxon>
    </lineage>
</organism>
<sequence>MFHGIEMIEEEIVDKPIHAIPTKYLKMIAEIKPLDGEKTIGLTKRNSTIYLIKNSGVLESLDETSFETSPVLQATFSFKKVEFFSNGKMAATEHNSSMLSIMDETGKIQRQLQLSYTPKDLHVFKDKIFVLSGSNNEIYVYDSELRLERSIKFMNSQKETCNFILPLDISIFVSCQSAILEISENGTLKKKFSTYGGSYSLAIAFVERSKLLFAVQRGQSQIHVFDYNAKLKTKLLQAHNSAALWSSLIIAQDRIYTLDYITNIIRIFDLPPINWKVML</sequence>
<evidence type="ECO:0000313" key="1">
    <source>
        <dbReference type="Proteomes" id="UP000887540"/>
    </source>
</evidence>
<dbReference type="Gene3D" id="2.120.10.30">
    <property type="entry name" value="TolB, C-terminal domain"/>
    <property type="match status" value="1"/>
</dbReference>
<accession>A0A914DQT2</accession>
<reference evidence="2" key="1">
    <citation type="submission" date="2022-11" db="UniProtKB">
        <authorList>
            <consortium name="WormBaseParasite"/>
        </authorList>
    </citation>
    <scope>IDENTIFICATION</scope>
</reference>
<proteinExistence type="predicted"/>
<dbReference type="Proteomes" id="UP000887540">
    <property type="component" value="Unplaced"/>
</dbReference>
<protein>
    <submittedName>
        <fullName evidence="2">Uncharacterized protein</fullName>
    </submittedName>
</protein>
<dbReference type="InterPro" id="IPR011042">
    <property type="entry name" value="6-blade_b-propeller_TolB-like"/>
</dbReference>
<dbReference type="SUPFAM" id="SSF63825">
    <property type="entry name" value="YWTD domain"/>
    <property type="match status" value="1"/>
</dbReference>
<name>A0A914DQT2_9BILA</name>
<dbReference type="AlphaFoldDB" id="A0A914DQT2"/>